<accession>A0A0M2SKK0</accession>
<organism evidence="1 2">
    <name type="scientific">Salinicoccus sediminis</name>
    <dbReference type="NCBI Taxonomy" id="1432562"/>
    <lineage>
        <taxon>Bacteria</taxon>
        <taxon>Bacillati</taxon>
        <taxon>Bacillota</taxon>
        <taxon>Bacilli</taxon>
        <taxon>Bacillales</taxon>
        <taxon>Staphylococcaceae</taxon>
        <taxon>Salinicoccus</taxon>
    </lineage>
</organism>
<reference evidence="1 2" key="1">
    <citation type="submission" date="2015-04" db="EMBL/GenBank/DDBJ databases">
        <title>Taxonomic description and genome sequence of Salinicoccus sediminis sp. nov., a novel hyper halotolerant bacterium isolated from marine sediment.</title>
        <authorList>
            <person name="Mathan Kumar R."/>
            <person name="Kaur G."/>
            <person name="Kumar N."/>
            <person name="Kumar A."/>
            <person name="Singh N.K."/>
            <person name="Kaur N."/>
            <person name="Mayilraj S."/>
        </authorList>
    </citation>
    <scope>NUCLEOTIDE SEQUENCE [LARGE SCALE GENOMIC DNA]</scope>
    <source>
        <strain evidence="1 2">SV-16</strain>
    </source>
</reference>
<dbReference type="OrthoDB" id="2920197at2"/>
<proteinExistence type="predicted"/>
<dbReference type="InterPro" id="IPR021596">
    <property type="entry name" value="DUF3219"/>
</dbReference>
<evidence type="ECO:0000313" key="1">
    <source>
        <dbReference type="EMBL" id="KKK33372.1"/>
    </source>
</evidence>
<evidence type="ECO:0000313" key="2">
    <source>
        <dbReference type="Proteomes" id="UP000034287"/>
    </source>
</evidence>
<dbReference type="STRING" id="1432562.WN59_11495"/>
<dbReference type="Proteomes" id="UP000034287">
    <property type="component" value="Unassembled WGS sequence"/>
</dbReference>
<name>A0A0M2SKK0_9STAP</name>
<sequence>MVKEMKLNDHTFELTGFEEREENGRLVVSVKFNVTSEEYHDVTTLLYEEVFNISVPEKDMKFKGVITNYLTSLDNLYEDGQTGEYQVTFTEIE</sequence>
<protein>
    <recommendedName>
        <fullName evidence="3">DUF3219 domain-containing protein</fullName>
    </recommendedName>
</protein>
<dbReference type="Gene3D" id="2.40.30.80">
    <property type="entry name" value="YkvR-like"/>
    <property type="match status" value="1"/>
</dbReference>
<dbReference type="EMBL" id="LAYZ01000025">
    <property type="protein sequence ID" value="KKK33372.1"/>
    <property type="molecule type" value="Genomic_DNA"/>
</dbReference>
<evidence type="ECO:0008006" key="3">
    <source>
        <dbReference type="Google" id="ProtNLM"/>
    </source>
</evidence>
<dbReference type="RefSeq" id="WP_046517420.1">
    <property type="nucleotide sequence ID" value="NZ_LAYZ01000025.1"/>
</dbReference>
<dbReference type="InterPro" id="IPR023105">
    <property type="entry name" value="YkvR-like_sf"/>
</dbReference>
<dbReference type="SUPFAM" id="SSF159173">
    <property type="entry name" value="YkvR-like"/>
    <property type="match status" value="1"/>
</dbReference>
<gene>
    <name evidence="1" type="ORF">WN59_11495</name>
</gene>
<dbReference type="Pfam" id="PF11514">
    <property type="entry name" value="DUF3219"/>
    <property type="match status" value="1"/>
</dbReference>
<keyword evidence="2" id="KW-1185">Reference proteome</keyword>
<dbReference type="PATRIC" id="fig|1432562.3.peg.2292"/>
<dbReference type="AlphaFoldDB" id="A0A0M2SKK0"/>
<comment type="caution">
    <text evidence="1">The sequence shown here is derived from an EMBL/GenBank/DDBJ whole genome shotgun (WGS) entry which is preliminary data.</text>
</comment>